<accession>A0A640K985</accession>
<dbReference type="OrthoDB" id="266105at2759"/>
<name>A0A640K985_LEITA</name>
<sequence length="188" mass="20041">MGWATRISPSLLKGGARGTKNVWCGTSVVRAVGAIHGLHVGSLDIPTGVSAAVQCTVSTSNFFSVGGSGDAPDAPPLSSEPAEMQIRGAVAQVATPAEGNVYTVHIVGPTKFVAVVSQVLGDDVLVDLVGRYHLEPYAYWRSGKHHCPTVRVSYDRLRSTEDALRILRAPDNTAARQRRLYDAVFLTE</sequence>
<dbReference type="AlphaFoldDB" id="A0A640K985"/>
<protein>
    <submittedName>
        <fullName evidence="1">Uncharacterized protein</fullName>
    </submittedName>
</protein>
<evidence type="ECO:0000313" key="1">
    <source>
        <dbReference type="EMBL" id="GET86113.1"/>
    </source>
</evidence>
<dbReference type="Proteomes" id="UP000419144">
    <property type="component" value="Unassembled WGS sequence"/>
</dbReference>
<dbReference type="VEuPathDB" id="TriTrypDB:LtaPh_0711001"/>
<gene>
    <name evidence="1" type="ORF">LtaPh_0711001</name>
</gene>
<reference evidence="1" key="1">
    <citation type="submission" date="2019-11" db="EMBL/GenBank/DDBJ databases">
        <title>Leishmania tarentolae CDS.</title>
        <authorList>
            <person name="Goto Y."/>
            <person name="Yamagishi J."/>
        </authorList>
    </citation>
    <scope>NUCLEOTIDE SEQUENCE [LARGE SCALE GENOMIC DNA]</scope>
    <source>
        <strain evidence="1">Parrot Tar II</strain>
    </source>
</reference>
<comment type="caution">
    <text evidence="1">The sequence shown here is derived from an EMBL/GenBank/DDBJ whole genome shotgun (WGS) entry which is preliminary data.</text>
</comment>
<evidence type="ECO:0000313" key="2">
    <source>
        <dbReference type="Proteomes" id="UP000419144"/>
    </source>
</evidence>
<dbReference type="EMBL" id="BLBS01000008">
    <property type="protein sequence ID" value="GET86113.1"/>
    <property type="molecule type" value="Genomic_DNA"/>
</dbReference>
<organism evidence="1 2">
    <name type="scientific">Leishmania tarentolae</name>
    <name type="common">Sauroleishmania tarentolae</name>
    <dbReference type="NCBI Taxonomy" id="5689"/>
    <lineage>
        <taxon>Eukaryota</taxon>
        <taxon>Discoba</taxon>
        <taxon>Euglenozoa</taxon>
        <taxon>Kinetoplastea</taxon>
        <taxon>Metakinetoplastina</taxon>
        <taxon>Trypanosomatida</taxon>
        <taxon>Trypanosomatidae</taxon>
        <taxon>Leishmaniinae</taxon>
        <taxon>Leishmania</taxon>
        <taxon>lizard Leishmania</taxon>
    </lineage>
</organism>
<keyword evidence="2" id="KW-1185">Reference proteome</keyword>
<proteinExistence type="predicted"/>